<dbReference type="EMBL" id="JAAONZ010000016">
    <property type="protein sequence ID" value="NHO67412.1"/>
    <property type="molecule type" value="Genomic_DNA"/>
</dbReference>
<keyword evidence="2" id="KW-1185">Reference proteome</keyword>
<proteinExistence type="predicted"/>
<evidence type="ECO:0000313" key="1">
    <source>
        <dbReference type="EMBL" id="NHO67412.1"/>
    </source>
</evidence>
<reference evidence="1" key="1">
    <citation type="submission" date="2020-03" db="EMBL/GenBank/DDBJ databases">
        <authorList>
            <person name="Guo F."/>
        </authorList>
    </citation>
    <scope>NUCLEOTIDE SEQUENCE</scope>
    <source>
        <strain evidence="1">JCM 30134</strain>
    </source>
</reference>
<name>A0A9E5T3T8_9GAMM</name>
<sequence>MAGTAAVFVFADQHANTPVERQGMMWNEEELHLHTIPSQLTSKPAMATNLALEGLESYDPPNHGDLRRVEALDTDFVYIKPILGWVELAT</sequence>
<gene>
    <name evidence="1" type="ORF">G8770_17845</name>
</gene>
<dbReference type="AlphaFoldDB" id="A0A9E5T3T8"/>
<dbReference type="Proteomes" id="UP000787472">
    <property type="component" value="Unassembled WGS sequence"/>
</dbReference>
<evidence type="ECO:0000313" key="2">
    <source>
        <dbReference type="Proteomes" id="UP000787472"/>
    </source>
</evidence>
<accession>A0A9E5T3T8</accession>
<comment type="caution">
    <text evidence="1">The sequence shown here is derived from an EMBL/GenBank/DDBJ whole genome shotgun (WGS) entry which is preliminary data.</text>
</comment>
<organism evidence="1 2">
    <name type="scientific">Pseudomaricurvus hydrocarbonicus</name>
    <dbReference type="NCBI Taxonomy" id="1470433"/>
    <lineage>
        <taxon>Bacteria</taxon>
        <taxon>Pseudomonadati</taxon>
        <taxon>Pseudomonadota</taxon>
        <taxon>Gammaproteobacteria</taxon>
        <taxon>Cellvibrionales</taxon>
        <taxon>Cellvibrionaceae</taxon>
        <taxon>Pseudomaricurvus</taxon>
    </lineage>
</organism>
<protein>
    <submittedName>
        <fullName evidence="1">Uncharacterized protein</fullName>
    </submittedName>
</protein>